<dbReference type="Proteomes" id="UP001201812">
    <property type="component" value="Unassembled WGS sequence"/>
</dbReference>
<evidence type="ECO:0000313" key="1">
    <source>
        <dbReference type="EMBL" id="KAI1693117.1"/>
    </source>
</evidence>
<dbReference type="EMBL" id="JAKKPZ010000676">
    <property type="protein sequence ID" value="KAI1693117.1"/>
    <property type="molecule type" value="Genomic_DNA"/>
</dbReference>
<dbReference type="AlphaFoldDB" id="A0AAD4QRN4"/>
<name>A0AAD4QRN4_9BILA</name>
<comment type="caution">
    <text evidence="1">The sequence shown here is derived from an EMBL/GenBank/DDBJ whole genome shotgun (WGS) entry which is preliminary data.</text>
</comment>
<dbReference type="PANTHER" id="PTHR23409">
    <property type="entry name" value="RIBONUCLEOSIDE-DIPHOSPHATE REDUCTASE SMALL CHAIN"/>
    <property type="match status" value="1"/>
</dbReference>
<keyword evidence="2" id="KW-1185">Reference proteome</keyword>
<dbReference type="GO" id="GO:0005829">
    <property type="term" value="C:cytosol"/>
    <property type="evidence" value="ECO:0007669"/>
    <property type="project" value="TreeGrafter"/>
</dbReference>
<dbReference type="PANTHER" id="PTHR23409:SF21">
    <property type="entry name" value="CAPSID PROTEIN"/>
    <property type="match status" value="1"/>
</dbReference>
<gene>
    <name evidence="1" type="ORF">DdX_20841</name>
</gene>
<protein>
    <submittedName>
        <fullName evidence="1">Uncharacterized protein</fullName>
    </submittedName>
</protein>
<sequence length="568" mass="63527">MVHILFDTSNVQLSDFVQHGAGLTYFEGLPPYQRGRGYYVGIPRQRGAGLSSIFKGLWRLLLPMLKTTGKTLGQEGLATGSRILSGLAEGGNLKDTLSSEAKTGVENEVHQLPNELVVNVLIHLVFIKMAFSKIDVDSLNTVSTALNFFDIPPTQVSVSSAAFREYLTLNPIDQKPFHFKIHPTSSYIDLSKCFIFTEMQVMKKKGDGTDLVVLEDADQVAPIQMIGATFIKNMKISINGRETYDSNSLHHYKSYLDVELSYPKHVKDSYLEAAGYYSDGTNQIDRSGTGFKMRRALIAGSKVAQFMSKIDADIFNQELYMVNNVEIDIEITPNSDAILLLAPVDDDKNTYHLKILNCRLFVKTIELMDGLSLDIAKKLEVTPARYALRKTSTKTFVIGPGRKEWVSNLWTEQIPRRCVIGMVSHDAHTGSYKKSPFNFEHFNVREITISANGREYPAVPYNLDFAADKFVRAFHDMQESLSYAYSMDSNGISMNKFKSGWCLFVFNLTNNMEDDQCFDLIKNGTTSISIKFNEAVPALGISVIGLGEMDALLMLDKNRTLTSDTTVL</sequence>
<evidence type="ECO:0000313" key="2">
    <source>
        <dbReference type="Proteomes" id="UP001201812"/>
    </source>
</evidence>
<dbReference type="GO" id="GO:0009263">
    <property type="term" value="P:deoxyribonucleotide biosynthetic process"/>
    <property type="evidence" value="ECO:0007669"/>
    <property type="project" value="InterPro"/>
</dbReference>
<accession>A0AAD4QRN4</accession>
<proteinExistence type="predicted"/>
<dbReference type="InterPro" id="IPR000358">
    <property type="entry name" value="RNR_small_fam"/>
</dbReference>
<organism evidence="1 2">
    <name type="scientific">Ditylenchus destructor</name>
    <dbReference type="NCBI Taxonomy" id="166010"/>
    <lineage>
        <taxon>Eukaryota</taxon>
        <taxon>Metazoa</taxon>
        <taxon>Ecdysozoa</taxon>
        <taxon>Nematoda</taxon>
        <taxon>Chromadorea</taxon>
        <taxon>Rhabditida</taxon>
        <taxon>Tylenchina</taxon>
        <taxon>Tylenchomorpha</taxon>
        <taxon>Sphaerularioidea</taxon>
        <taxon>Anguinidae</taxon>
        <taxon>Anguininae</taxon>
        <taxon>Ditylenchus</taxon>
    </lineage>
</organism>
<dbReference type="GO" id="GO:0004748">
    <property type="term" value="F:ribonucleoside-diphosphate reductase activity, thioredoxin disulfide as acceptor"/>
    <property type="evidence" value="ECO:0007669"/>
    <property type="project" value="TreeGrafter"/>
</dbReference>
<reference evidence="1" key="1">
    <citation type="submission" date="2022-01" db="EMBL/GenBank/DDBJ databases">
        <title>Genome Sequence Resource for Two Populations of Ditylenchus destructor, the Migratory Endoparasitic Phytonematode.</title>
        <authorList>
            <person name="Zhang H."/>
            <person name="Lin R."/>
            <person name="Xie B."/>
        </authorList>
    </citation>
    <scope>NUCLEOTIDE SEQUENCE</scope>
    <source>
        <strain evidence="1">BazhouSP</strain>
    </source>
</reference>